<dbReference type="InterPro" id="IPR050570">
    <property type="entry name" value="Cell_wall_metabolism_enzyme"/>
</dbReference>
<dbReference type="FunFam" id="2.70.70.10:FF:000019">
    <property type="entry name" value="M23 family peptidase"/>
    <property type="match status" value="1"/>
</dbReference>
<keyword evidence="4" id="KW-1185">Reference proteome</keyword>
<proteinExistence type="predicted"/>
<dbReference type="GO" id="GO:0004222">
    <property type="term" value="F:metalloendopeptidase activity"/>
    <property type="evidence" value="ECO:0007669"/>
    <property type="project" value="TreeGrafter"/>
</dbReference>
<reference evidence="3 4" key="1">
    <citation type="submission" date="2020-08" db="EMBL/GenBank/DDBJ databases">
        <title>Genomic Encyclopedia of Type Strains, Phase IV (KMG-IV): sequencing the most valuable type-strain genomes for metagenomic binning, comparative biology and taxonomic classification.</title>
        <authorList>
            <person name="Goeker M."/>
        </authorList>
    </citation>
    <scope>NUCLEOTIDE SEQUENCE [LARGE SCALE GENOMIC DNA]</scope>
    <source>
        <strain evidence="3 4">DSM 27203</strain>
    </source>
</reference>
<feature type="chain" id="PRO_5032532990" description="M23ase beta-sheet core domain-containing protein" evidence="1">
    <location>
        <begin position="30"/>
        <end position="313"/>
    </location>
</feature>
<dbReference type="PANTHER" id="PTHR21666">
    <property type="entry name" value="PEPTIDASE-RELATED"/>
    <property type="match status" value="1"/>
</dbReference>
<feature type="domain" description="M23ase beta-sheet core" evidence="2">
    <location>
        <begin position="208"/>
        <end position="304"/>
    </location>
</feature>
<gene>
    <name evidence="3" type="ORF">FHR23_000529</name>
</gene>
<dbReference type="InterPro" id="IPR016047">
    <property type="entry name" value="M23ase_b-sheet_dom"/>
</dbReference>
<dbReference type="PANTHER" id="PTHR21666:SF285">
    <property type="entry name" value="M23 FAMILY METALLOPEPTIDASE"/>
    <property type="match status" value="1"/>
</dbReference>
<dbReference type="EMBL" id="JACIJI010000001">
    <property type="protein sequence ID" value="MBB5717622.1"/>
    <property type="molecule type" value="Genomic_DNA"/>
</dbReference>
<dbReference type="AlphaFoldDB" id="A0A840YVN0"/>
<dbReference type="RefSeq" id="WP_184001365.1">
    <property type="nucleotide sequence ID" value="NZ_BAABIF010000004.1"/>
</dbReference>
<dbReference type="InterPro" id="IPR011055">
    <property type="entry name" value="Dup_hybrid_motif"/>
</dbReference>
<dbReference type="CDD" id="cd12797">
    <property type="entry name" value="M23_peptidase"/>
    <property type="match status" value="1"/>
</dbReference>
<accession>A0A840YVN0</accession>
<dbReference type="PROSITE" id="PS51257">
    <property type="entry name" value="PROKAR_LIPOPROTEIN"/>
    <property type="match status" value="1"/>
</dbReference>
<evidence type="ECO:0000259" key="2">
    <source>
        <dbReference type="Pfam" id="PF01551"/>
    </source>
</evidence>
<evidence type="ECO:0000313" key="3">
    <source>
        <dbReference type="EMBL" id="MBB5717622.1"/>
    </source>
</evidence>
<dbReference type="Gene3D" id="2.70.70.10">
    <property type="entry name" value="Glucose Permease (Domain IIA)"/>
    <property type="match status" value="1"/>
</dbReference>
<dbReference type="Proteomes" id="UP000554342">
    <property type="component" value="Unassembled WGS sequence"/>
</dbReference>
<sequence length="313" mass="32798">MRIIGKEIVGAAALVLLAGCAVVPNGAEAAAPAGTQAQVPGDRVASPPVAPATPVQAPVSETFTLNGHFEQGGAVLGTVPTGTTTLTFDGKTIPVASDGEFLIAFDRNAGPQATLVATLANGAQLTRDISVAPRAWKISRLNRLPKYPVPSAEFKRLRPPELAQIHAARAMTTDAHGWRQKFIWPTTGRISTLFGAQRIYKGGQKGSYHSGIDIAVPVGTPVRAPADGVVILATAKPFTLEGNLLMVDHGMGLNSAFLHLSKILVHVGDHVKQGQVIAYSGDTGRATGPHLHWGLKWDAARIDPLLLAGPMPQ</sequence>
<comment type="caution">
    <text evidence="3">The sequence shown here is derived from an EMBL/GenBank/DDBJ whole genome shotgun (WGS) entry which is preliminary data.</text>
</comment>
<name>A0A840YVN0_9SPHN</name>
<protein>
    <recommendedName>
        <fullName evidence="2">M23ase beta-sheet core domain-containing protein</fullName>
    </recommendedName>
</protein>
<organism evidence="3 4">
    <name type="scientific">Stakelama sediminis</name>
    <dbReference type="NCBI Taxonomy" id="463200"/>
    <lineage>
        <taxon>Bacteria</taxon>
        <taxon>Pseudomonadati</taxon>
        <taxon>Pseudomonadota</taxon>
        <taxon>Alphaproteobacteria</taxon>
        <taxon>Sphingomonadales</taxon>
        <taxon>Sphingomonadaceae</taxon>
        <taxon>Stakelama</taxon>
    </lineage>
</organism>
<dbReference type="Pfam" id="PF01551">
    <property type="entry name" value="Peptidase_M23"/>
    <property type="match status" value="1"/>
</dbReference>
<keyword evidence="1" id="KW-0732">Signal</keyword>
<feature type="signal peptide" evidence="1">
    <location>
        <begin position="1"/>
        <end position="29"/>
    </location>
</feature>
<dbReference type="SUPFAM" id="SSF51261">
    <property type="entry name" value="Duplicated hybrid motif"/>
    <property type="match status" value="1"/>
</dbReference>
<evidence type="ECO:0000256" key="1">
    <source>
        <dbReference type="SAM" id="SignalP"/>
    </source>
</evidence>
<evidence type="ECO:0000313" key="4">
    <source>
        <dbReference type="Proteomes" id="UP000554342"/>
    </source>
</evidence>